<evidence type="ECO:0000313" key="3">
    <source>
        <dbReference type="Proteomes" id="UP000784294"/>
    </source>
</evidence>
<organism evidence="2 3">
    <name type="scientific">Protopolystoma xenopodis</name>
    <dbReference type="NCBI Taxonomy" id="117903"/>
    <lineage>
        <taxon>Eukaryota</taxon>
        <taxon>Metazoa</taxon>
        <taxon>Spiralia</taxon>
        <taxon>Lophotrochozoa</taxon>
        <taxon>Platyhelminthes</taxon>
        <taxon>Monogenea</taxon>
        <taxon>Polyopisthocotylea</taxon>
        <taxon>Polystomatidea</taxon>
        <taxon>Polystomatidae</taxon>
        <taxon>Protopolystoma</taxon>
    </lineage>
</organism>
<sequence>MDSGLRLDLRINKLLFSHDEPFSSTAPSPMLLSYSGFYHLFPACLLHLPASYSHSRWREKVCISRESWKHSSNCRSCCPARRLPAGSGNFFESQPVALHTDILRGSSPIHLLQPHFEKSSIFSNRSAYAALYNSYLRPPPDTGWEGRSLAAYEGRIQSALWHLQNDDSLRWVAIIIFYFILPIRSDLIGLFILLEN</sequence>
<keyword evidence="3" id="KW-1185">Reference proteome</keyword>
<evidence type="ECO:0000256" key="1">
    <source>
        <dbReference type="SAM" id="Phobius"/>
    </source>
</evidence>
<accession>A0A448WFL7</accession>
<keyword evidence="1" id="KW-0812">Transmembrane</keyword>
<feature type="transmembrane region" description="Helical" evidence="1">
    <location>
        <begin position="171"/>
        <end position="194"/>
    </location>
</feature>
<comment type="caution">
    <text evidence="2">The sequence shown here is derived from an EMBL/GenBank/DDBJ whole genome shotgun (WGS) entry which is preliminary data.</text>
</comment>
<keyword evidence="1" id="KW-0472">Membrane</keyword>
<dbReference type="Proteomes" id="UP000784294">
    <property type="component" value="Unassembled WGS sequence"/>
</dbReference>
<name>A0A448WFL7_9PLAT</name>
<protein>
    <submittedName>
        <fullName evidence="2">Uncharacterized protein</fullName>
    </submittedName>
</protein>
<reference evidence="2" key="1">
    <citation type="submission" date="2018-11" db="EMBL/GenBank/DDBJ databases">
        <authorList>
            <consortium name="Pathogen Informatics"/>
        </authorList>
    </citation>
    <scope>NUCLEOTIDE SEQUENCE</scope>
</reference>
<evidence type="ECO:0000313" key="2">
    <source>
        <dbReference type="EMBL" id="VEL10527.1"/>
    </source>
</evidence>
<proteinExistence type="predicted"/>
<dbReference type="EMBL" id="CAAALY010009272">
    <property type="protein sequence ID" value="VEL10527.1"/>
    <property type="molecule type" value="Genomic_DNA"/>
</dbReference>
<keyword evidence="1" id="KW-1133">Transmembrane helix</keyword>
<gene>
    <name evidence="2" type="ORF">PXEA_LOCUS3967</name>
</gene>
<dbReference type="AlphaFoldDB" id="A0A448WFL7"/>